<accession>A0AAD4W2M1</accession>
<sequence length="85" mass="9587">MSNTNTEEEKRAAVEDTLRRLYCFWAERAAEHGSTANLVEFLHEGPEDDALVLEEVELTPSEVDDSTAEVQDPLLEINLGMEDNH</sequence>
<proteinExistence type="predicted"/>
<keyword evidence="2" id="KW-1185">Reference proteome</keyword>
<reference evidence="1 2" key="1">
    <citation type="journal article" date="2022" name="G3 (Bethesda)">
        <title>Whole-genome sequence and methylome profiling of the almond [Prunus dulcis (Mill.) D.A. Webb] cultivar 'Nonpareil'.</title>
        <authorList>
            <person name="D'Amico-Willman K.M."/>
            <person name="Ouma W.Z."/>
            <person name="Meulia T."/>
            <person name="Sideli G.M."/>
            <person name="Gradziel T.M."/>
            <person name="Fresnedo-Ramirez J."/>
        </authorList>
    </citation>
    <scope>NUCLEOTIDE SEQUENCE [LARGE SCALE GENOMIC DNA]</scope>
    <source>
        <strain evidence="1">Clone GOH B32 T37-40</strain>
    </source>
</reference>
<evidence type="ECO:0000313" key="1">
    <source>
        <dbReference type="EMBL" id="KAI5335381.1"/>
    </source>
</evidence>
<name>A0AAD4W2M1_PRUDU</name>
<organism evidence="1 2">
    <name type="scientific">Prunus dulcis</name>
    <name type="common">Almond</name>
    <name type="synonym">Amygdalus dulcis</name>
    <dbReference type="NCBI Taxonomy" id="3755"/>
    <lineage>
        <taxon>Eukaryota</taxon>
        <taxon>Viridiplantae</taxon>
        <taxon>Streptophyta</taxon>
        <taxon>Embryophyta</taxon>
        <taxon>Tracheophyta</taxon>
        <taxon>Spermatophyta</taxon>
        <taxon>Magnoliopsida</taxon>
        <taxon>eudicotyledons</taxon>
        <taxon>Gunneridae</taxon>
        <taxon>Pentapetalae</taxon>
        <taxon>rosids</taxon>
        <taxon>fabids</taxon>
        <taxon>Rosales</taxon>
        <taxon>Rosaceae</taxon>
        <taxon>Amygdaloideae</taxon>
        <taxon>Amygdaleae</taxon>
        <taxon>Prunus</taxon>
    </lineage>
</organism>
<protein>
    <submittedName>
        <fullName evidence="1">Uncharacterized protein</fullName>
    </submittedName>
</protein>
<dbReference type="AlphaFoldDB" id="A0AAD4W2M1"/>
<dbReference type="Proteomes" id="UP001054821">
    <property type="component" value="Chromosome 4"/>
</dbReference>
<dbReference type="EMBL" id="JAJFAZ020000004">
    <property type="protein sequence ID" value="KAI5335381.1"/>
    <property type="molecule type" value="Genomic_DNA"/>
</dbReference>
<comment type="caution">
    <text evidence="1">The sequence shown here is derived from an EMBL/GenBank/DDBJ whole genome shotgun (WGS) entry which is preliminary data.</text>
</comment>
<gene>
    <name evidence="1" type="ORF">L3X38_025514</name>
</gene>
<evidence type="ECO:0000313" key="2">
    <source>
        <dbReference type="Proteomes" id="UP001054821"/>
    </source>
</evidence>